<dbReference type="AlphaFoldDB" id="A0A5N6NT18"/>
<accession>A0A5N6NT18</accession>
<gene>
    <name evidence="1" type="ORF">E3N88_17219</name>
</gene>
<protein>
    <submittedName>
        <fullName evidence="1">Uncharacterized protein</fullName>
    </submittedName>
</protein>
<comment type="caution">
    <text evidence="1">The sequence shown here is derived from an EMBL/GenBank/DDBJ whole genome shotgun (WGS) entry which is preliminary data.</text>
</comment>
<dbReference type="Proteomes" id="UP000326396">
    <property type="component" value="Linkage Group LG17"/>
</dbReference>
<dbReference type="EMBL" id="SZYD01000009">
    <property type="protein sequence ID" value="KAD5317273.1"/>
    <property type="molecule type" value="Genomic_DNA"/>
</dbReference>
<sequence>MAHTGLYGPYWVKSISFHVSSVRIEKARRVVLLSTGRLAFKSLSYVSWNVCTMNETGGRTDQYGPSCSQSLSQAMKRKPATHQSKSWRKVLTRRAITRETYRKTLGEEPGKRAIKGIYKSIKKKREDRPTTYKIHIKESIRFQRRGEGLYARKEDQNSLRFSLVFHYLFVILCKRHSPGNSSYDLVSPKKIGVYNAPN</sequence>
<proteinExistence type="predicted"/>
<evidence type="ECO:0000313" key="1">
    <source>
        <dbReference type="EMBL" id="KAD5317273.1"/>
    </source>
</evidence>
<name>A0A5N6NT18_9ASTR</name>
<organism evidence="1 2">
    <name type="scientific">Mikania micrantha</name>
    <name type="common">bitter vine</name>
    <dbReference type="NCBI Taxonomy" id="192012"/>
    <lineage>
        <taxon>Eukaryota</taxon>
        <taxon>Viridiplantae</taxon>
        <taxon>Streptophyta</taxon>
        <taxon>Embryophyta</taxon>
        <taxon>Tracheophyta</taxon>
        <taxon>Spermatophyta</taxon>
        <taxon>Magnoliopsida</taxon>
        <taxon>eudicotyledons</taxon>
        <taxon>Gunneridae</taxon>
        <taxon>Pentapetalae</taxon>
        <taxon>asterids</taxon>
        <taxon>campanulids</taxon>
        <taxon>Asterales</taxon>
        <taxon>Asteraceae</taxon>
        <taxon>Asteroideae</taxon>
        <taxon>Heliantheae alliance</taxon>
        <taxon>Eupatorieae</taxon>
        <taxon>Mikania</taxon>
    </lineage>
</organism>
<evidence type="ECO:0000313" key="2">
    <source>
        <dbReference type="Proteomes" id="UP000326396"/>
    </source>
</evidence>
<keyword evidence="2" id="KW-1185">Reference proteome</keyword>
<reference evidence="1 2" key="1">
    <citation type="submission" date="2019-05" db="EMBL/GenBank/DDBJ databases">
        <title>Mikania micrantha, genome provides insights into the molecular mechanism of rapid growth.</title>
        <authorList>
            <person name="Liu B."/>
        </authorList>
    </citation>
    <scope>NUCLEOTIDE SEQUENCE [LARGE SCALE GENOMIC DNA]</scope>
    <source>
        <strain evidence="1">NLD-2019</strain>
        <tissue evidence="1">Leaf</tissue>
    </source>
</reference>